<feature type="transmembrane region" description="Helical" evidence="1">
    <location>
        <begin position="513"/>
        <end position="537"/>
    </location>
</feature>
<feature type="transmembrane region" description="Helical" evidence="1">
    <location>
        <begin position="246"/>
        <end position="270"/>
    </location>
</feature>
<feature type="transmembrane region" description="Helical" evidence="1">
    <location>
        <begin position="549"/>
        <end position="567"/>
    </location>
</feature>
<reference evidence="2 3" key="1">
    <citation type="submission" date="2018-10" db="EMBL/GenBank/DDBJ databases">
        <title>Natrarchaeobius chitinivorans gen. nov., sp. nov., and Natrarchaeobius haloalkaliphilus sp. nov., alkaliphilic, chitin-utilizing haloarchaea from hypersaline alkaline lakes.</title>
        <authorList>
            <person name="Sorokin D.Y."/>
            <person name="Elcheninov A.G."/>
            <person name="Kostrikina N.A."/>
            <person name="Bale N.J."/>
            <person name="Sinninghe Damste J.S."/>
            <person name="Khijniak T.V."/>
            <person name="Kublanov I.V."/>
            <person name="Toshchakov S.V."/>
        </authorList>
    </citation>
    <scope>NUCLEOTIDE SEQUENCE [LARGE SCALE GENOMIC DNA]</scope>
    <source>
        <strain evidence="2 3">AArcht7</strain>
    </source>
</reference>
<dbReference type="AlphaFoldDB" id="A0A3N6MXX6"/>
<name>A0A3N6MXX6_NATCH</name>
<feature type="transmembrane region" description="Helical" evidence="1">
    <location>
        <begin position="316"/>
        <end position="336"/>
    </location>
</feature>
<keyword evidence="1" id="KW-1133">Transmembrane helix</keyword>
<dbReference type="OrthoDB" id="147060at2157"/>
<dbReference type="EMBL" id="REFZ01000004">
    <property type="protein sequence ID" value="RQH01292.1"/>
    <property type="molecule type" value="Genomic_DNA"/>
</dbReference>
<comment type="caution">
    <text evidence="2">The sequence shown here is derived from an EMBL/GenBank/DDBJ whole genome shotgun (WGS) entry which is preliminary data.</text>
</comment>
<feature type="transmembrane region" description="Helical" evidence="1">
    <location>
        <begin position="292"/>
        <end position="310"/>
    </location>
</feature>
<evidence type="ECO:0000313" key="2">
    <source>
        <dbReference type="EMBL" id="RQH01292.1"/>
    </source>
</evidence>
<feature type="transmembrane region" description="Helical" evidence="1">
    <location>
        <begin position="66"/>
        <end position="87"/>
    </location>
</feature>
<keyword evidence="1" id="KW-0812">Transmembrane</keyword>
<proteinExistence type="predicted"/>
<accession>A0A3N6MXX6</accession>
<feature type="transmembrane region" description="Helical" evidence="1">
    <location>
        <begin position="475"/>
        <end position="493"/>
    </location>
</feature>
<feature type="transmembrane region" description="Helical" evidence="1">
    <location>
        <begin position="219"/>
        <end position="240"/>
    </location>
</feature>
<evidence type="ECO:0000256" key="1">
    <source>
        <dbReference type="SAM" id="Phobius"/>
    </source>
</evidence>
<sequence length="568" mass="59200">MTSAAELCRTVAALYPWPVNPSDELVESVAFLEANVRPETVIRAGNGAGAVTAVLLLPSVLTPVPGFLAAVFVAAVSIAVVHGVHAAPRLAAALKRTEALGDAPNLVGRAVLRMQVQPSLEGAVRFAAKTGRGPLSDSLGTHVDRSRGTPRTGLLTFADEWAERFPALRRSAHLLATAQDAPEAERGRTLDRALSAILDGTHARMAEFTSSIRGPATGLFAFGVMLPLALVALIPAVPMAGISVGVWPFVLVYNLLLPVALLAASLRLLVRRPVAFPPPTVDGNHPEIPDRLRLRSLWGIGAGICAYALVSSFGPSFLAPLAAVGVGIGSGLISLYRPVLAVRHHVRDVEAHLTDALYLVGRQVAEGESVESAIDLAGDRVPGETGAVFTNAAGLQRRLAVSVEDAFLGRFGALRHVPSARARGTASLLAIAASEGQPAGRAIVSMAAHLEELEDVEAETRRELASVTDTLDSTAAYFGPLVAGSTVGLAGMMTDDLLAVTDASTLPPDQLGIVVGVYVATLCFILTPLSIALRYGLDRALVGYHVGRALLSSTTLYVVAVSLVGTVH</sequence>
<keyword evidence="1" id="KW-0472">Membrane</keyword>
<protein>
    <submittedName>
        <fullName evidence="2">Secretion system protein</fullName>
    </submittedName>
</protein>
<keyword evidence="3" id="KW-1185">Reference proteome</keyword>
<evidence type="ECO:0000313" key="3">
    <source>
        <dbReference type="Proteomes" id="UP000281431"/>
    </source>
</evidence>
<gene>
    <name evidence="2" type="ORF">EA472_07515</name>
</gene>
<dbReference type="Proteomes" id="UP000281431">
    <property type="component" value="Unassembled WGS sequence"/>
</dbReference>
<organism evidence="2 3">
    <name type="scientific">Natrarchaeobius chitinivorans</name>
    <dbReference type="NCBI Taxonomy" id="1679083"/>
    <lineage>
        <taxon>Archaea</taxon>
        <taxon>Methanobacteriati</taxon>
        <taxon>Methanobacteriota</taxon>
        <taxon>Stenosarchaea group</taxon>
        <taxon>Halobacteria</taxon>
        <taxon>Halobacteriales</taxon>
        <taxon>Natrialbaceae</taxon>
        <taxon>Natrarchaeobius</taxon>
    </lineage>
</organism>